<evidence type="ECO:0000256" key="3">
    <source>
        <dbReference type="ARBA" id="ARBA00023027"/>
    </source>
</evidence>
<comment type="caution">
    <text evidence="6">The sequence shown here is derived from an EMBL/GenBank/DDBJ whole genome shotgun (WGS) entry which is preliminary data.</text>
</comment>
<sequence>MDVGFIGLGLMGRPMALNLLRAGHRVHVWARRRESMAPLIEAGAIAADSPAELARSVRITFSMVADAPDVEEVTLGERGVALGAQPGHIHVDCSTIAPEAVRRIAARLAERGVLMLDAPVSGGEIGAIEGTLTFMVGGDESAFATVRPLLEAMGRTITWIGSSGAGQVAKACNQILTGVTVVAVAEAFNLARAEGVDPSRVRTALLGGSAYSRVLENHGARMLDRNFRPGFKAWMHQKDMRIVLDEAHRSGVPAPLSAVAAQWFNALVGAGLGEEDSIAVLKLFEQMRGGQGR</sequence>
<dbReference type="Proteomes" id="UP000669605">
    <property type="component" value="Unassembled WGS sequence"/>
</dbReference>
<dbReference type="EMBL" id="JAAAUB010000013">
    <property type="protein sequence ID" value="NMH17230.1"/>
    <property type="molecule type" value="Genomic_DNA"/>
</dbReference>
<dbReference type="InterPro" id="IPR002204">
    <property type="entry name" value="3-OH-isobutyrate_DH-rel_CS"/>
</dbReference>
<dbReference type="Gene3D" id="1.10.1040.10">
    <property type="entry name" value="N-(1-d-carboxylethyl)-l-norvaline Dehydrogenase, domain 2"/>
    <property type="match status" value="1"/>
</dbReference>
<evidence type="ECO:0000256" key="2">
    <source>
        <dbReference type="ARBA" id="ARBA00023002"/>
    </source>
</evidence>
<feature type="domain" description="3-hydroxyisobutyrate dehydrogenase-like NAD-binding" evidence="5">
    <location>
        <begin position="164"/>
        <end position="283"/>
    </location>
</feature>
<name>A0ABX1QQP1_9PROT</name>
<dbReference type="InterPro" id="IPR036291">
    <property type="entry name" value="NAD(P)-bd_dom_sf"/>
</dbReference>
<evidence type="ECO:0000313" key="6">
    <source>
        <dbReference type="EMBL" id="NMH17230.1"/>
    </source>
</evidence>
<dbReference type="InterPro" id="IPR015815">
    <property type="entry name" value="HIBADH-related"/>
</dbReference>
<feature type="domain" description="6-phosphogluconate dehydrogenase NADP-binding" evidence="4">
    <location>
        <begin position="2"/>
        <end position="161"/>
    </location>
</feature>
<dbReference type="Pfam" id="PF14833">
    <property type="entry name" value="NAD_binding_11"/>
    <property type="match status" value="1"/>
</dbReference>
<keyword evidence="7" id="KW-1185">Reference proteome</keyword>
<comment type="similarity">
    <text evidence="1">Belongs to the HIBADH-related family.</text>
</comment>
<dbReference type="Pfam" id="PF03446">
    <property type="entry name" value="NAD_binding_2"/>
    <property type="match status" value="1"/>
</dbReference>
<protein>
    <submittedName>
        <fullName evidence="6">NAD-binding protein</fullName>
    </submittedName>
</protein>
<dbReference type="InterPro" id="IPR006115">
    <property type="entry name" value="6PGDH_NADP-bd"/>
</dbReference>
<dbReference type="RefSeq" id="WP_169116289.1">
    <property type="nucleotide sequence ID" value="NZ_JAAAUB010000013.1"/>
</dbReference>
<dbReference type="Gene3D" id="3.40.50.720">
    <property type="entry name" value="NAD(P)-binding Rossmann-like Domain"/>
    <property type="match status" value="1"/>
</dbReference>
<organism evidence="6 7">
    <name type="scientific">Tepidiphilus baoligensis</name>
    <dbReference type="NCBI Taxonomy" id="2698687"/>
    <lineage>
        <taxon>Bacteria</taxon>
        <taxon>Pseudomonadati</taxon>
        <taxon>Pseudomonadota</taxon>
        <taxon>Hydrogenophilia</taxon>
        <taxon>Hydrogenophilales</taxon>
        <taxon>Hydrogenophilaceae</taxon>
        <taxon>Tepidiphilus</taxon>
    </lineage>
</organism>
<dbReference type="PROSITE" id="PS00895">
    <property type="entry name" value="3_HYDROXYISOBUT_DH"/>
    <property type="match status" value="1"/>
</dbReference>
<dbReference type="InterPro" id="IPR013328">
    <property type="entry name" value="6PGD_dom2"/>
</dbReference>
<keyword evidence="2" id="KW-0560">Oxidoreductase</keyword>
<evidence type="ECO:0000256" key="1">
    <source>
        <dbReference type="ARBA" id="ARBA00009080"/>
    </source>
</evidence>
<reference evidence="6 7" key="1">
    <citation type="journal article" date="2020" name="Curr. Microbiol.">
        <title>Tepidiphilus baoligensis sp. nov., a Novel Bacterium of the Family Hydrogenophilaceae Isolated from an Oil Reservoir.</title>
        <authorList>
            <person name="Zhang X."/>
            <person name="Wang G."/>
            <person name="Ma X."/>
            <person name="Yu J."/>
            <person name="You J."/>
            <person name="Xue Y."/>
            <person name="Ma Y."/>
        </authorList>
    </citation>
    <scope>NUCLEOTIDE SEQUENCE [LARGE SCALE GENOMIC DNA]</scope>
    <source>
        <strain evidence="6 7">B18-69</strain>
    </source>
</reference>
<evidence type="ECO:0000259" key="4">
    <source>
        <dbReference type="Pfam" id="PF03446"/>
    </source>
</evidence>
<dbReference type="InterPro" id="IPR029154">
    <property type="entry name" value="HIBADH-like_NADP-bd"/>
</dbReference>
<dbReference type="SUPFAM" id="SSF48179">
    <property type="entry name" value="6-phosphogluconate dehydrogenase C-terminal domain-like"/>
    <property type="match status" value="1"/>
</dbReference>
<dbReference type="PIRSF" id="PIRSF000103">
    <property type="entry name" value="HIBADH"/>
    <property type="match status" value="1"/>
</dbReference>
<evidence type="ECO:0000259" key="5">
    <source>
        <dbReference type="Pfam" id="PF14833"/>
    </source>
</evidence>
<evidence type="ECO:0000313" key="7">
    <source>
        <dbReference type="Proteomes" id="UP000669605"/>
    </source>
</evidence>
<dbReference type="InterPro" id="IPR008927">
    <property type="entry name" value="6-PGluconate_DH-like_C_sf"/>
</dbReference>
<gene>
    <name evidence="6" type="ORF">GV368_08995</name>
</gene>
<proteinExistence type="inferred from homology"/>
<accession>A0ABX1QQP1</accession>
<dbReference type="PANTHER" id="PTHR43060">
    <property type="entry name" value="3-HYDROXYISOBUTYRATE DEHYDROGENASE-LIKE 1, MITOCHONDRIAL-RELATED"/>
    <property type="match status" value="1"/>
</dbReference>
<dbReference type="SUPFAM" id="SSF51735">
    <property type="entry name" value="NAD(P)-binding Rossmann-fold domains"/>
    <property type="match status" value="1"/>
</dbReference>
<keyword evidence="3" id="KW-0520">NAD</keyword>
<dbReference type="PANTHER" id="PTHR43060:SF15">
    <property type="entry name" value="3-HYDROXYISOBUTYRATE DEHYDROGENASE-LIKE 1, MITOCHONDRIAL-RELATED"/>
    <property type="match status" value="1"/>
</dbReference>